<dbReference type="Pfam" id="PF00160">
    <property type="entry name" value="Pro_isomerase"/>
    <property type="match status" value="1"/>
</dbReference>
<dbReference type="RefSeq" id="WP_174194550.1">
    <property type="nucleotide sequence ID" value="NZ_JABULH010000005.1"/>
</dbReference>
<dbReference type="Gene3D" id="2.40.100.10">
    <property type="entry name" value="Cyclophilin-like"/>
    <property type="match status" value="1"/>
</dbReference>
<evidence type="ECO:0000256" key="5">
    <source>
        <dbReference type="SAM" id="SignalP"/>
    </source>
</evidence>
<dbReference type="EMBL" id="JABULH010000005">
    <property type="protein sequence ID" value="NTS65920.1"/>
    <property type="molecule type" value="Genomic_DNA"/>
</dbReference>
<keyword evidence="5" id="KW-0732">Signal</keyword>
<evidence type="ECO:0000313" key="8">
    <source>
        <dbReference type="Proteomes" id="UP000621447"/>
    </source>
</evidence>
<evidence type="ECO:0000256" key="3">
    <source>
        <dbReference type="ARBA" id="ARBA00023235"/>
    </source>
</evidence>
<reference evidence="7 8" key="1">
    <citation type="submission" date="2020-06" db="EMBL/GenBank/DDBJ databases">
        <title>Sphingomonas hominis sp. nov., a member of the Sphingomonas, isolated from the hair of a 22-year-old girl.</title>
        <authorList>
            <person name="Zhang D.-F."/>
            <person name="Cui X.-W."/>
        </authorList>
    </citation>
    <scope>NUCLEOTIDE SEQUENCE [LARGE SCALE GENOMIC DNA]</scope>
    <source>
        <strain evidence="7 8">HHU CXW</strain>
    </source>
</reference>
<protein>
    <recommendedName>
        <fullName evidence="1">peptidylprolyl isomerase</fullName>
        <ecNumber evidence="1">5.2.1.8</ecNumber>
    </recommendedName>
</protein>
<dbReference type="GO" id="GO:0016853">
    <property type="term" value="F:isomerase activity"/>
    <property type="evidence" value="ECO:0007669"/>
    <property type="project" value="UniProtKB-KW"/>
</dbReference>
<proteinExistence type="predicted"/>
<accession>A0ABX2JQ20</accession>
<evidence type="ECO:0000256" key="1">
    <source>
        <dbReference type="ARBA" id="ARBA00013194"/>
    </source>
</evidence>
<dbReference type="PROSITE" id="PS50072">
    <property type="entry name" value="CSA_PPIASE_2"/>
    <property type="match status" value="1"/>
</dbReference>
<dbReference type="InterPro" id="IPR044665">
    <property type="entry name" value="E_coli_cyclophilin_A-like"/>
</dbReference>
<feature type="chain" id="PRO_5046285575" description="peptidylprolyl isomerase" evidence="5">
    <location>
        <begin position="25"/>
        <end position="220"/>
    </location>
</feature>
<sequence>MIRFIAPALLGPLLAPLLVAPAAAQRADRATPGWVRVRLETADGPMVIALAAKKAPATTANFLRYVDDGRFDGISLYRTAKNKRDPRYGFIQGGIRTDARRFLDTIPHESTKKTGIKHLDMTISMARMGPPGSANGNFFISVGALPSMDWSPSNPGYAAFGRIVSGQATVRRILAEPVGGQMRGTLMLRPVRVNRAVRLDGKPQPTGRPRPWLIERRREG</sequence>
<feature type="signal peptide" evidence="5">
    <location>
        <begin position="1"/>
        <end position="24"/>
    </location>
</feature>
<comment type="caution">
    <text evidence="7">The sequence shown here is derived from an EMBL/GenBank/DDBJ whole genome shotgun (WGS) entry which is preliminary data.</text>
</comment>
<gene>
    <name evidence="7" type="ORF">HRV97_12195</name>
</gene>
<feature type="region of interest" description="Disordered" evidence="4">
    <location>
        <begin position="199"/>
        <end position="220"/>
    </location>
</feature>
<name>A0ABX2JQ20_9SPHN</name>
<organism evidence="7 8">
    <name type="scientific">Sphingomonas hominis</name>
    <dbReference type="NCBI Taxonomy" id="2741495"/>
    <lineage>
        <taxon>Bacteria</taxon>
        <taxon>Pseudomonadati</taxon>
        <taxon>Pseudomonadota</taxon>
        <taxon>Alphaproteobacteria</taxon>
        <taxon>Sphingomonadales</taxon>
        <taxon>Sphingomonadaceae</taxon>
        <taxon>Sphingomonas</taxon>
    </lineage>
</organism>
<dbReference type="SUPFAM" id="SSF50891">
    <property type="entry name" value="Cyclophilin-like"/>
    <property type="match status" value="1"/>
</dbReference>
<keyword evidence="3 7" id="KW-0413">Isomerase</keyword>
<dbReference type="PANTHER" id="PTHR43246">
    <property type="entry name" value="PEPTIDYL-PROLYL CIS-TRANS ISOMERASE CYP38, CHLOROPLASTIC"/>
    <property type="match status" value="1"/>
</dbReference>
<evidence type="ECO:0000313" key="7">
    <source>
        <dbReference type="EMBL" id="NTS65920.1"/>
    </source>
</evidence>
<dbReference type="EC" id="5.2.1.8" evidence="1"/>
<dbReference type="Proteomes" id="UP000621447">
    <property type="component" value="Unassembled WGS sequence"/>
</dbReference>
<evidence type="ECO:0000256" key="4">
    <source>
        <dbReference type="SAM" id="MobiDB-lite"/>
    </source>
</evidence>
<evidence type="ECO:0000256" key="2">
    <source>
        <dbReference type="ARBA" id="ARBA00023110"/>
    </source>
</evidence>
<keyword evidence="2" id="KW-0697">Rotamase</keyword>
<feature type="domain" description="PPIase cyclophilin-type" evidence="6">
    <location>
        <begin position="44"/>
        <end position="190"/>
    </location>
</feature>
<evidence type="ECO:0000259" key="6">
    <source>
        <dbReference type="PROSITE" id="PS50072"/>
    </source>
</evidence>
<keyword evidence="8" id="KW-1185">Reference proteome</keyword>
<dbReference type="InterPro" id="IPR029000">
    <property type="entry name" value="Cyclophilin-like_dom_sf"/>
</dbReference>
<dbReference type="InterPro" id="IPR002130">
    <property type="entry name" value="Cyclophilin-type_PPIase_dom"/>
</dbReference>